<dbReference type="SUPFAM" id="SSF53474">
    <property type="entry name" value="alpha/beta-Hydrolases"/>
    <property type="match status" value="1"/>
</dbReference>
<dbReference type="Proteomes" id="UP000652761">
    <property type="component" value="Unassembled WGS sequence"/>
</dbReference>
<dbReference type="GO" id="GO:0006629">
    <property type="term" value="P:lipid metabolic process"/>
    <property type="evidence" value="ECO:0007669"/>
    <property type="project" value="InterPro"/>
</dbReference>
<evidence type="ECO:0000256" key="1">
    <source>
        <dbReference type="ARBA" id="ARBA00004123"/>
    </source>
</evidence>
<comment type="caution">
    <text evidence="9">The sequence shown here is derived from an EMBL/GenBank/DDBJ whole genome shotgun (WGS) entry which is preliminary data.</text>
</comment>
<accession>A0A843UF20</accession>
<sequence length="725" mass="80054">LSLSPRHPPPFLYVIILRIGSSCTREKGISTLHRPTPRFGRGFSIPHRRQECRKSSPCKSPQHDTSSSLFDSFVAASGLPGSCLVHTQTRIDEASCGFPRDGFYWKARFETTHMLGTSIASSPLLAEAWRQSAAADSSGGPGIVAQQADDVVYVAFSGLPALQALTAGGTSSRFFSAVPINIAGGGASGGELFSPLAAGNGEPALVHAASLHCFLAAYNTPLFQKVLAECQDRALVFTGRSAGGSVAALAALCVLCLSRSSTSLSPASLLCVTFGSPSLGNEAFARAVLREGWGGRFCHVVSRGDVVPRLLFCPADSVAPELVARLLLTQSGLPGSGNHDALPPTTSKASEELRSFVSMHACRALSSAQQAYPASAHQSSSLYRPFGSHLFCSAQGGAVCVDNSNAVMKLMYLTLSVDSDVEDESLSYGDLMDRACRRSLLRGSCLHEKLTPLSSHDAGIWLALEASGIKQHDMVAREAEGCLRAASTIERIPTVNCANMARKLATVTPFRAQIEWYKSSCDEYMGYYDSFKQREVSKREFQVNMNRMKLARFWDGVLDMLERNQLPHDFLKRHKWVNASQFYKLLVEPLDIAEYYRKKKHKTVGHYMTHGRERRFWVFDQWWSEKERRIGGREGAGAKRSKYAGLTQDSCFWARVEEARDMAERARGERDPHALRRLLDCMNAFDCYARTLIEKKEVSIDVLAERSSYKLWEEEWKRLRCELNL</sequence>
<dbReference type="PANTHER" id="PTHR47413:SF2">
    <property type="entry name" value="LIPASE-LIKE PAD4"/>
    <property type="match status" value="1"/>
</dbReference>
<protein>
    <recommendedName>
        <fullName evidence="11">Lipase-like PAD4</fullName>
    </recommendedName>
</protein>
<evidence type="ECO:0000256" key="2">
    <source>
        <dbReference type="ARBA" id="ARBA00004496"/>
    </source>
</evidence>
<evidence type="ECO:0000256" key="6">
    <source>
        <dbReference type="SAM" id="MobiDB-lite"/>
    </source>
</evidence>
<dbReference type="GO" id="GO:0005634">
    <property type="term" value="C:nucleus"/>
    <property type="evidence" value="ECO:0007669"/>
    <property type="project" value="UniProtKB-SubCell"/>
</dbReference>
<feature type="domain" description="Fungal lipase-type" evidence="7">
    <location>
        <begin position="221"/>
        <end position="313"/>
    </location>
</feature>
<dbReference type="Pfam" id="PF18117">
    <property type="entry name" value="EDS1_EP"/>
    <property type="match status" value="1"/>
</dbReference>
<evidence type="ECO:0000259" key="8">
    <source>
        <dbReference type="Pfam" id="PF18117"/>
    </source>
</evidence>
<reference evidence="9" key="1">
    <citation type="submission" date="2017-07" db="EMBL/GenBank/DDBJ databases">
        <title>Taro Niue Genome Assembly and Annotation.</title>
        <authorList>
            <person name="Atibalentja N."/>
            <person name="Keating K."/>
            <person name="Fields C.J."/>
        </authorList>
    </citation>
    <scope>NUCLEOTIDE SEQUENCE</scope>
    <source>
        <strain evidence="9">Niue_2</strain>
        <tissue evidence="9">Leaf</tissue>
    </source>
</reference>
<keyword evidence="10" id="KW-1185">Reference proteome</keyword>
<name>A0A843UF20_COLES</name>
<dbReference type="InterPro" id="IPR029058">
    <property type="entry name" value="AB_hydrolase_fold"/>
</dbReference>
<dbReference type="Gene3D" id="3.40.50.1820">
    <property type="entry name" value="alpha/beta hydrolase"/>
    <property type="match status" value="1"/>
</dbReference>
<dbReference type="InterPro" id="IPR041266">
    <property type="entry name" value="EDS1_EP"/>
</dbReference>
<proteinExistence type="predicted"/>
<dbReference type="EMBL" id="NMUH01000606">
    <property type="protein sequence ID" value="MQL82075.1"/>
    <property type="molecule type" value="Genomic_DNA"/>
</dbReference>
<evidence type="ECO:0000313" key="9">
    <source>
        <dbReference type="EMBL" id="MQL82075.1"/>
    </source>
</evidence>
<evidence type="ECO:0000256" key="4">
    <source>
        <dbReference type="ARBA" id="ARBA00022821"/>
    </source>
</evidence>
<keyword evidence="4" id="KW-0611">Plant defense</keyword>
<evidence type="ECO:0000256" key="5">
    <source>
        <dbReference type="ARBA" id="ARBA00023242"/>
    </source>
</evidence>
<evidence type="ECO:0000256" key="3">
    <source>
        <dbReference type="ARBA" id="ARBA00022490"/>
    </source>
</evidence>
<dbReference type="GO" id="GO:0006952">
    <property type="term" value="P:defense response"/>
    <property type="evidence" value="ECO:0007669"/>
    <property type="project" value="UniProtKB-KW"/>
</dbReference>
<organism evidence="9 10">
    <name type="scientific">Colocasia esculenta</name>
    <name type="common">Wild taro</name>
    <name type="synonym">Arum esculentum</name>
    <dbReference type="NCBI Taxonomy" id="4460"/>
    <lineage>
        <taxon>Eukaryota</taxon>
        <taxon>Viridiplantae</taxon>
        <taxon>Streptophyta</taxon>
        <taxon>Embryophyta</taxon>
        <taxon>Tracheophyta</taxon>
        <taxon>Spermatophyta</taxon>
        <taxon>Magnoliopsida</taxon>
        <taxon>Liliopsida</taxon>
        <taxon>Araceae</taxon>
        <taxon>Aroideae</taxon>
        <taxon>Colocasieae</taxon>
        <taxon>Colocasia</taxon>
    </lineage>
</organism>
<feature type="non-terminal residue" evidence="9">
    <location>
        <position position="725"/>
    </location>
</feature>
<feature type="region of interest" description="Disordered" evidence="6">
    <location>
        <begin position="40"/>
        <end position="64"/>
    </location>
</feature>
<feature type="domain" description="EDS1 EP" evidence="8">
    <location>
        <begin position="512"/>
        <end position="717"/>
    </location>
</feature>
<evidence type="ECO:0000313" key="10">
    <source>
        <dbReference type="Proteomes" id="UP000652761"/>
    </source>
</evidence>
<dbReference type="PANTHER" id="PTHR47413">
    <property type="entry name" value="LIPASE-LIKE PAD4"/>
    <property type="match status" value="1"/>
</dbReference>
<evidence type="ECO:0000259" key="7">
    <source>
        <dbReference type="Pfam" id="PF01764"/>
    </source>
</evidence>
<keyword evidence="3" id="KW-0963">Cytoplasm</keyword>
<dbReference type="InterPro" id="IPR002921">
    <property type="entry name" value="Fungal_lipase-type"/>
</dbReference>
<gene>
    <name evidence="9" type="ORF">Taro_014517</name>
</gene>
<comment type="subcellular location">
    <subcellularLocation>
        <location evidence="2">Cytoplasm</location>
    </subcellularLocation>
    <subcellularLocation>
        <location evidence="1">Nucleus</location>
    </subcellularLocation>
</comment>
<evidence type="ECO:0008006" key="11">
    <source>
        <dbReference type="Google" id="ProtNLM"/>
    </source>
</evidence>
<dbReference type="Pfam" id="PF01764">
    <property type="entry name" value="Lipase_3"/>
    <property type="match status" value="1"/>
</dbReference>
<dbReference type="OrthoDB" id="426718at2759"/>
<dbReference type="AlphaFoldDB" id="A0A843UF20"/>
<keyword evidence="5" id="KW-0539">Nucleus</keyword>
<dbReference type="GO" id="GO:0005737">
    <property type="term" value="C:cytoplasm"/>
    <property type="evidence" value="ECO:0007669"/>
    <property type="project" value="UniProtKB-SubCell"/>
</dbReference>